<accession>A0AAD3RYS8</accession>
<protein>
    <submittedName>
        <fullName evidence="2">Uncharacterized protein</fullName>
    </submittedName>
</protein>
<evidence type="ECO:0000256" key="1">
    <source>
        <dbReference type="SAM" id="MobiDB-lite"/>
    </source>
</evidence>
<proteinExistence type="predicted"/>
<dbReference type="Proteomes" id="UP001279734">
    <property type="component" value="Unassembled WGS sequence"/>
</dbReference>
<organism evidence="2 3">
    <name type="scientific">Nepenthes gracilis</name>
    <name type="common">Slender pitcher plant</name>
    <dbReference type="NCBI Taxonomy" id="150966"/>
    <lineage>
        <taxon>Eukaryota</taxon>
        <taxon>Viridiplantae</taxon>
        <taxon>Streptophyta</taxon>
        <taxon>Embryophyta</taxon>
        <taxon>Tracheophyta</taxon>
        <taxon>Spermatophyta</taxon>
        <taxon>Magnoliopsida</taxon>
        <taxon>eudicotyledons</taxon>
        <taxon>Gunneridae</taxon>
        <taxon>Pentapetalae</taxon>
        <taxon>Caryophyllales</taxon>
        <taxon>Nepenthaceae</taxon>
        <taxon>Nepenthes</taxon>
    </lineage>
</organism>
<dbReference type="AlphaFoldDB" id="A0AAD3RYS8"/>
<name>A0AAD3RYS8_NEPGR</name>
<evidence type="ECO:0000313" key="3">
    <source>
        <dbReference type="Proteomes" id="UP001279734"/>
    </source>
</evidence>
<sequence>MSQRSLPPRVRSPSIAQCRRPRSSDEGERRSSFSQDVVPSPFSLSSSAILLPLLSSVYSEPNAALSWPPHRFHPVSPSPTVAVNADYSPSSLPPLLSTHIISAPSCSPFLPIPSDFSPLPFSVSSWQTSSVSPPPLPVDIASWVEIAVNGPSILRAPLSFFPTRSVVLPFLFVRLRMLPFRVPPCGKLHR</sequence>
<gene>
    <name evidence="2" type="ORF">Nepgr_003042</name>
</gene>
<comment type="caution">
    <text evidence="2">The sequence shown here is derived from an EMBL/GenBank/DDBJ whole genome shotgun (WGS) entry which is preliminary data.</text>
</comment>
<evidence type="ECO:0000313" key="2">
    <source>
        <dbReference type="EMBL" id="GMH01203.1"/>
    </source>
</evidence>
<feature type="region of interest" description="Disordered" evidence="1">
    <location>
        <begin position="1"/>
        <end position="40"/>
    </location>
</feature>
<reference evidence="2" key="1">
    <citation type="submission" date="2023-05" db="EMBL/GenBank/DDBJ databases">
        <title>Nepenthes gracilis genome sequencing.</title>
        <authorList>
            <person name="Fukushima K."/>
        </authorList>
    </citation>
    <scope>NUCLEOTIDE SEQUENCE</scope>
    <source>
        <strain evidence="2">SING2019-196</strain>
    </source>
</reference>
<keyword evidence="3" id="KW-1185">Reference proteome</keyword>
<feature type="compositionally biased region" description="Basic and acidic residues" evidence="1">
    <location>
        <begin position="22"/>
        <end position="31"/>
    </location>
</feature>
<dbReference type="EMBL" id="BSYO01000002">
    <property type="protein sequence ID" value="GMH01203.1"/>
    <property type="molecule type" value="Genomic_DNA"/>
</dbReference>